<dbReference type="AlphaFoldDB" id="A0A1I0ZMA5"/>
<evidence type="ECO:0000313" key="2">
    <source>
        <dbReference type="Proteomes" id="UP000198790"/>
    </source>
</evidence>
<sequence length="32" mass="3814">METSDFEFYSNNLKTKKKTFRNLNSEGLESRV</sequence>
<organism evidence="1 2">
    <name type="scientific">Algoriphagus aquimarinus</name>
    <dbReference type="NCBI Taxonomy" id="237018"/>
    <lineage>
        <taxon>Bacteria</taxon>
        <taxon>Pseudomonadati</taxon>
        <taxon>Bacteroidota</taxon>
        <taxon>Cytophagia</taxon>
        <taxon>Cytophagales</taxon>
        <taxon>Cyclobacteriaceae</taxon>
        <taxon>Algoriphagus</taxon>
    </lineage>
</organism>
<gene>
    <name evidence="1" type="ORF">SAMN04489723_106179</name>
</gene>
<reference evidence="1 2" key="1">
    <citation type="submission" date="2016-10" db="EMBL/GenBank/DDBJ databases">
        <authorList>
            <person name="de Groot N.N."/>
        </authorList>
    </citation>
    <scope>NUCLEOTIDE SEQUENCE [LARGE SCALE GENOMIC DNA]</scope>
    <source>
        <strain evidence="1 2">DSM 23399</strain>
    </source>
</reference>
<dbReference type="Proteomes" id="UP000198790">
    <property type="component" value="Unassembled WGS sequence"/>
</dbReference>
<keyword evidence="2" id="KW-1185">Reference proteome</keyword>
<protein>
    <submittedName>
        <fullName evidence="1">Uncharacterized protein</fullName>
    </submittedName>
</protein>
<name>A0A1I0ZMA5_9BACT</name>
<proteinExistence type="predicted"/>
<accession>A0A1I0ZMA5</accession>
<evidence type="ECO:0000313" key="1">
    <source>
        <dbReference type="EMBL" id="SFB26492.1"/>
    </source>
</evidence>
<dbReference type="EMBL" id="FOKK01000006">
    <property type="protein sequence ID" value="SFB26492.1"/>
    <property type="molecule type" value="Genomic_DNA"/>
</dbReference>